<dbReference type="AlphaFoldDB" id="A0A9N7U539"/>
<organism evidence="3 4">
    <name type="scientific">Pleuronectes platessa</name>
    <name type="common">European plaice</name>
    <dbReference type="NCBI Taxonomy" id="8262"/>
    <lineage>
        <taxon>Eukaryota</taxon>
        <taxon>Metazoa</taxon>
        <taxon>Chordata</taxon>
        <taxon>Craniata</taxon>
        <taxon>Vertebrata</taxon>
        <taxon>Euteleostomi</taxon>
        <taxon>Actinopterygii</taxon>
        <taxon>Neopterygii</taxon>
        <taxon>Teleostei</taxon>
        <taxon>Neoteleostei</taxon>
        <taxon>Acanthomorphata</taxon>
        <taxon>Carangaria</taxon>
        <taxon>Pleuronectiformes</taxon>
        <taxon>Pleuronectoidei</taxon>
        <taxon>Pleuronectidae</taxon>
        <taxon>Pleuronectes</taxon>
    </lineage>
</organism>
<dbReference type="InterPro" id="IPR056759">
    <property type="entry name" value="DYH2-5-8_CC"/>
</dbReference>
<evidence type="ECO:0000256" key="1">
    <source>
        <dbReference type="SAM" id="MobiDB-lite"/>
    </source>
</evidence>
<accession>A0A9N7U539</accession>
<name>A0A9N7U539_PLEPL</name>
<protein>
    <recommendedName>
        <fullName evidence="2">Dynein axonemal heavy chain 2/5/8 coiled-coil domain-containing protein</fullName>
    </recommendedName>
</protein>
<feature type="domain" description="Dynein axonemal heavy chain 2/5/8 coiled-coil" evidence="2">
    <location>
        <begin position="21"/>
        <end position="63"/>
    </location>
</feature>
<proteinExistence type="predicted"/>
<feature type="compositionally biased region" description="Polar residues" evidence="1">
    <location>
        <begin position="1"/>
        <end position="16"/>
    </location>
</feature>
<feature type="region of interest" description="Disordered" evidence="1">
    <location>
        <begin position="1"/>
        <end position="26"/>
    </location>
</feature>
<gene>
    <name evidence="3" type="ORF">PLEPLA_LOCUS11458</name>
</gene>
<sequence>RQPTPCSVGTSANRPLQSPAEAGGSPELLETLQGDLAKTEAQTPLIHEQFALLEKCEVPVKQAFPTPSSPPSPLLPLKLLQERGGPGSWDIPTKLCGRGKAVKIIFVMNRSHGTSKMPNGTSGSSTTLESMRRQAQGMFKKAHRLYGELKVSVRPAMSFTAPLITLKKIISPDPESAHRGDHRKAYATRAISGYQSCSAARNDEWLPGAEVHAVITPDQKWEREERGTGFRWRLGSLPPRAQAGFPGAAEPAHGAACQPMSTSGLPLAPLHSPCHKAQHSQRQRDSCPDRPSLCVVMLTGSPLCSMFVVTSCLQCLPESASPPVRFHTKRKLGKKGK</sequence>
<comment type="caution">
    <text evidence="3">The sequence shown here is derived from an EMBL/GenBank/DDBJ whole genome shotgun (WGS) entry which is preliminary data.</text>
</comment>
<dbReference type="EMBL" id="CADEAL010000664">
    <property type="protein sequence ID" value="CAB1423538.1"/>
    <property type="molecule type" value="Genomic_DNA"/>
</dbReference>
<reference evidence="3" key="1">
    <citation type="submission" date="2020-03" db="EMBL/GenBank/DDBJ databases">
        <authorList>
            <person name="Weist P."/>
        </authorList>
    </citation>
    <scope>NUCLEOTIDE SEQUENCE</scope>
</reference>
<evidence type="ECO:0000259" key="2">
    <source>
        <dbReference type="Pfam" id="PF25007"/>
    </source>
</evidence>
<evidence type="ECO:0000313" key="4">
    <source>
        <dbReference type="Proteomes" id="UP001153269"/>
    </source>
</evidence>
<evidence type="ECO:0000313" key="3">
    <source>
        <dbReference type="EMBL" id="CAB1423538.1"/>
    </source>
</evidence>
<dbReference type="Pfam" id="PF25007">
    <property type="entry name" value="DYH2-5-8_CC"/>
    <property type="match status" value="1"/>
</dbReference>
<feature type="non-terminal residue" evidence="3">
    <location>
        <position position="337"/>
    </location>
</feature>
<keyword evidence="4" id="KW-1185">Reference proteome</keyword>
<dbReference type="Proteomes" id="UP001153269">
    <property type="component" value="Unassembled WGS sequence"/>
</dbReference>